<organism evidence="1 2">
    <name type="scientific">Halobium palmae</name>
    <dbReference type="NCBI Taxonomy" id="1776492"/>
    <lineage>
        <taxon>Archaea</taxon>
        <taxon>Methanobacteriati</taxon>
        <taxon>Methanobacteriota</taxon>
        <taxon>Stenosarchaea group</taxon>
        <taxon>Halobacteria</taxon>
        <taxon>Halobacteriales</taxon>
        <taxon>Haloferacaceae</taxon>
        <taxon>Halobium</taxon>
    </lineage>
</organism>
<dbReference type="Proteomes" id="UP001596328">
    <property type="component" value="Unassembled WGS sequence"/>
</dbReference>
<dbReference type="AlphaFoldDB" id="A0ABD5RWN5"/>
<dbReference type="InterPro" id="IPR011989">
    <property type="entry name" value="ARM-like"/>
</dbReference>
<evidence type="ECO:0000313" key="2">
    <source>
        <dbReference type="Proteomes" id="UP001596328"/>
    </source>
</evidence>
<dbReference type="PANTHER" id="PTHR12697:SF5">
    <property type="entry name" value="DEOXYHYPUSINE HYDROXYLASE"/>
    <property type="match status" value="1"/>
</dbReference>
<dbReference type="Pfam" id="PF13646">
    <property type="entry name" value="HEAT_2"/>
    <property type="match status" value="1"/>
</dbReference>
<gene>
    <name evidence="1" type="ORF">ACFQE1_02890</name>
</gene>
<comment type="caution">
    <text evidence="1">The sequence shown here is derived from an EMBL/GenBank/DDBJ whole genome shotgun (WGS) entry which is preliminary data.</text>
</comment>
<keyword evidence="2" id="KW-1185">Reference proteome</keyword>
<protein>
    <submittedName>
        <fullName evidence="1">HEAT repeat domain-containing protein</fullName>
    </submittedName>
</protein>
<dbReference type="EMBL" id="JBHSWU010000013">
    <property type="protein sequence ID" value="MFC6723358.1"/>
    <property type="molecule type" value="Genomic_DNA"/>
</dbReference>
<dbReference type="SUPFAM" id="SSF48371">
    <property type="entry name" value="ARM repeat"/>
    <property type="match status" value="1"/>
</dbReference>
<evidence type="ECO:0000313" key="1">
    <source>
        <dbReference type="EMBL" id="MFC6723358.1"/>
    </source>
</evidence>
<dbReference type="PANTHER" id="PTHR12697">
    <property type="entry name" value="PBS LYASE HEAT-LIKE PROTEIN"/>
    <property type="match status" value="1"/>
</dbReference>
<accession>A0ABD5RWN5</accession>
<sequence>MEESDRSPLIEDLLGLIEEDANEEASIRLEELDGEDAEDRKRVLQALRRVADDDPTALSSHLSALTPFLTDDERSIRLTTAKLFVAVAEANPDAVVPVCSALADRLADEDEFYYVRARSAEALGYVALEQPEAVASPDVLADLRIGLSFDEPEVKEKLAKALEFVALGNPRRLRHQVSNLAEQFDDENELVRYHLCTAVAVVGCEYPDALGDARAGLVDRLDDENAFVRGRAAEALGSLERTGIESTSIPEAELASLADDEESFVTERARFVLDALDEREGPNTIPAEVGTAEGIRRTTDHVVEEITSPDGDGECPHCGIALPERGPPMCPRCGAPY</sequence>
<name>A0ABD5RWN5_9EURY</name>
<dbReference type="InterPro" id="IPR016024">
    <property type="entry name" value="ARM-type_fold"/>
</dbReference>
<proteinExistence type="predicted"/>
<reference evidence="1 2" key="1">
    <citation type="journal article" date="2019" name="Int. J. Syst. Evol. Microbiol.">
        <title>The Global Catalogue of Microorganisms (GCM) 10K type strain sequencing project: providing services to taxonomists for standard genome sequencing and annotation.</title>
        <authorList>
            <consortium name="The Broad Institute Genomics Platform"/>
            <consortium name="The Broad Institute Genome Sequencing Center for Infectious Disease"/>
            <person name="Wu L."/>
            <person name="Ma J."/>
        </authorList>
    </citation>
    <scope>NUCLEOTIDE SEQUENCE [LARGE SCALE GENOMIC DNA]</scope>
    <source>
        <strain evidence="1 2">NBRC 111368</strain>
    </source>
</reference>
<dbReference type="Gene3D" id="1.25.10.10">
    <property type="entry name" value="Leucine-rich Repeat Variant"/>
    <property type="match status" value="2"/>
</dbReference>